<geneLocation type="plasmid" evidence="3">
    <name>pahaeman43a</name>
</geneLocation>
<dbReference type="Pfam" id="PF10137">
    <property type="entry name" value="CAP12-PCTIR_TIR"/>
    <property type="match status" value="1"/>
</dbReference>
<keyword evidence="2" id="KW-0614">Plasmid</keyword>
<name>A0A857IQ42_ACIHA</name>
<dbReference type="AlphaFoldDB" id="A0A857IQ42"/>
<dbReference type="Proteomes" id="UP000463868">
    <property type="component" value="Plasmid pAhaemAN43a"/>
</dbReference>
<organism evidence="2 3">
    <name type="scientific">Acinetobacter haemolyticus</name>
    <dbReference type="NCBI Taxonomy" id="29430"/>
    <lineage>
        <taxon>Bacteria</taxon>
        <taxon>Pseudomonadati</taxon>
        <taxon>Pseudomonadota</taxon>
        <taxon>Gammaproteobacteria</taxon>
        <taxon>Moraxellales</taxon>
        <taxon>Moraxellaceae</taxon>
        <taxon>Acinetobacter</taxon>
    </lineage>
</organism>
<evidence type="ECO:0000313" key="2">
    <source>
        <dbReference type="EMBL" id="QHI15137.1"/>
    </source>
</evidence>
<dbReference type="RefSeq" id="WP_160126742.1">
    <property type="nucleotide sequence ID" value="NZ_CP031975.1"/>
</dbReference>
<dbReference type="EMBL" id="CP031978">
    <property type="protein sequence ID" value="QHI15137.1"/>
    <property type="molecule type" value="Genomic_DNA"/>
</dbReference>
<protein>
    <recommendedName>
        <fullName evidence="1">CD-NTase-associated protein 12/Pycsar effector protein TIR domain-containing protein</fullName>
    </recommendedName>
</protein>
<dbReference type="InterPro" id="IPR019302">
    <property type="entry name" value="CAP12/PCTIR_TIR_dom"/>
</dbReference>
<gene>
    <name evidence="2" type="ORF">AhaeAN43_17610</name>
</gene>
<reference evidence="2 3" key="1">
    <citation type="submission" date="2018-08" db="EMBL/GenBank/DDBJ databases">
        <title>Analysis of the genomic diversity of Mexican Acinetobacter haemolyticus clinical isolates.</title>
        <authorList>
            <person name="Castro-Jaimes S."/>
            <person name="Cevallos M.A."/>
        </authorList>
    </citation>
    <scope>NUCLEOTIDE SEQUENCE [LARGE SCALE GENOMIC DNA]</scope>
    <source>
        <strain evidence="2 3">AN43</strain>
        <plasmid evidence="3">pahaeman43a</plasmid>
    </source>
</reference>
<accession>A0A857IQ42</accession>
<feature type="domain" description="CD-NTase-associated protein 12/Pycsar effector protein TIR" evidence="1">
    <location>
        <begin position="142"/>
        <end position="263"/>
    </location>
</feature>
<proteinExistence type="predicted"/>
<dbReference type="GO" id="GO:0050135">
    <property type="term" value="F:NADP+ nucleosidase activity"/>
    <property type="evidence" value="ECO:0007669"/>
    <property type="project" value="InterPro"/>
</dbReference>
<sequence length="290" mass="33099">MYYHVILEYINSSKKKEIDHEIKTDLTDVRDVVSRFVDPYELGQPIVFNGQTYPIESINKINIYKSDEPSNILVNQERIRHEQRQASYAASGVFAVYVPNHLYSAIVKLENITDQFITMAKGSRSTIQNSTQSSKDSIDLTKVFIVHGHDDHLLSDVKTFLYSLGIEPLVLREQHDASLTIIEKLEKHINDKNIGFGIILYTPDDEGKAVQEPDLKYRARQNVVFEHGFLTGLYGRERVVCLVKKEENIELPGDVSGVVYTDANAHNWRIGIAHSLNQAGYKIDFSKIKF</sequence>
<evidence type="ECO:0000313" key="3">
    <source>
        <dbReference type="Proteomes" id="UP000463868"/>
    </source>
</evidence>
<evidence type="ECO:0000259" key="1">
    <source>
        <dbReference type="Pfam" id="PF10137"/>
    </source>
</evidence>